<gene>
    <name evidence="1" type="ORF">ACH5RR_014358</name>
</gene>
<proteinExistence type="predicted"/>
<keyword evidence="2" id="KW-1185">Reference proteome</keyword>
<sequence length="67" mass="7386">MAGKYSEKQQLLIRDFASENSLGDQSLPERNAELGDAKLGKKSTVEELKCYEVGLDINEASIQTPEV</sequence>
<evidence type="ECO:0000313" key="1">
    <source>
        <dbReference type="EMBL" id="KAL3525986.1"/>
    </source>
</evidence>
<dbReference type="EMBL" id="JBJUIK010000006">
    <property type="protein sequence ID" value="KAL3525986.1"/>
    <property type="molecule type" value="Genomic_DNA"/>
</dbReference>
<evidence type="ECO:0000313" key="2">
    <source>
        <dbReference type="Proteomes" id="UP001630127"/>
    </source>
</evidence>
<accession>A0ABD3A509</accession>
<name>A0ABD3A509_9GENT</name>
<dbReference type="AlphaFoldDB" id="A0ABD3A509"/>
<reference evidence="1 2" key="1">
    <citation type="submission" date="2024-11" db="EMBL/GenBank/DDBJ databases">
        <title>A near-complete genome assembly of Cinchona calisaya.</title>
        <authorList>
            <person name="Lian D.C."/>
            <person name="Zhao X.W."/>
            <person name="Wei L."/>
        </authorList>
    </citation>
    <scope>NUCLEOTIDE SEQUENCE [LARGE SCALE GENOMIC DNA]</scope>
    <source>
        <tissue evidence="1">Nenye</tissue>
    </source>
</reference>
<organism evidence="1 2">
    <name type="scientific">Cinchona calisaya</name>
    <dbReference type="NCBI Taxonomy" id="153742"/>
    <lineage>
        <taxon>Eukaryota</taxon>
        <taxon>Viridiplantae</taxon>
        <taxon>Streptophyta</taxon>
        <taxon>Embryophyta</taxon>
        <taxon>Tracheophyta</taxon>
        <taxon>Spermatophyta</taxon>
        <taxon>Magnoliopsida</taxon>
        <taxon>eudicotyledons</taxon>
        <taxon>Gunneridae</taxon>
        <taxon>Pentapetalae</taxon>
        <taxon>asterids</taxon>
        <taxon>lamiids</taxon>
        <taxon>Gentianales</taxon>
        <taxon>Rubiaceae</taxon>
        <taxon>Cinchonoideae</taxon>
        <taxon>Cinchoneae</taxon>
        <taxon>Cinchona</taxon>
    </lineage>
</organism>
<protein>
    <submittedName>
        <fullName evidence="1">Uncharacterized protein</fullName>
    </submittedName>
</protein>
<dbReference type="Proteomes" id="UP001630127">
    <property type="component" value="Unassembled WGS sequence"/>
</dbReference>
<comment type="caution">
    <text evidence="1">The sequence shown here is derived from an EMBL/GenBank/DDBJ whole genome shotgun (WGS) entry which is preliminary data.</text>
</comment>